<protein>
    <submittedName>
        <fullName evidence="1">Uncharacterized protein</fullName>
    </submittedName>
</protein>
<accession>A0A1H4UE20</accession>
<dbReference type="AlphaFoldDB" id="A0A1H4UE20"/>
<dbReference type="RefSeq" id="WP_068741733.1">
    <property type="nucleotide sequence ID" value="NZ_FNSA01000003.1"/>
</dbReference>
<name>A0A1H4UE20_TSUTY</name>
<dbReference type="EMBL" id="FNSA01000003">
    <property type="protein sequence ID" value="SEC66883.1"/>
    <property type="molecule type" value="Genomic_DNA"/>
</dbReference>
<keyword evidence="2" id="KW-1185">Reference proteome</keyword>
<gene>
    <name evidence="1" type="ORF">SAMN04489793_2867</name>
</gene>
<sequence length="59" mass="6593">MSASAEYDSRMQRMREQAAALNDEQLEKAFLQSLGRGSQDWEWLSVLSAERESRGGGTA</sequence>
<organism evidence="1 2">
    <name type="scientific">Tsukamurella tyrosinosolvens</name>
    <dbReference type="NCBI Taxonomy" id="57704"/>
    <lineage>
        <taxon>Bacteria</taxon>
        <taxon>Bacillati</taxon>
        <taxon>Actinomycetota</taxon>
        <taxon>Actinomycetes</taxon>
        <taxon>Mycobacteriales</taxon>
        <taxon>Tsukamurellaceae</taxon>
        <taxon>Tsukamurella</taxon>
    </lineage>
</organism>
<proteinExistence type="predicted"/>
<dbReference type="STRING" id="57704.SAMN04489793_2867"/>
<evidence type="ECO:0000313" key="1">
    <source>
        <dbReference type="EMBL" id="SEC66883.1"/>
    </source>
</evidence>
<reference evidence="2" key="1">
    <citation type="submission" date="2016-10" db="EMBL/GenBank/DDBJ databases">
        <authorList>
            <person name="Varghese N."/>
            <person name="Submissions S."/>
        </authorList>
    </citation>
    <scope>NUCLEOTIDE SEQUENCE [LARGE SCALE GENOMIC DNA]</scope>
    <source>
        <strain evidence="2">DSM 44234</strain>
    </source>
</reference>
<evidence type="ECO:0000313" key="2">
    <source>
        <dbReference type="Proteomes" id="UP000182241"/>
    </source>
</evidence>
<dbReference type="Proteomes" id="UP000182241">
    <property type="component" value="Unassembled WGS sequence"/>
</dbReference>